<dbReference type="InterPro" id="IPR051412">
    <property type="entry name" value="Formin_Homology_Diaphanous_sf"/>
</dbReference>
<dbReference type="InterPro" id="IPR036208">
    <property type="entry name" value="VHL_sf"/>
</dbReference>
<reference evidence="2 3" key="1">
    <citation type="journal article" date="2024" name="Science">
        <title>Giant polyketide synthase enzymes in the biosynthesis of giant marine polyether toxins.</title>
        <authorList>
            <person name="Fallon T.R."/>
            <person name="Shende V.V."/>
            <person name="Wierzbicki I.H."/>
            <person name="Pendleton A.L."/>
            <person name="Watervoot N.F."/>
            <person name="Auber R.P."/>
            <person name="Gonzalez D.J."/>
            <person name="Wisecaver J.H."/>
            <person name="Moore B.S."/>
        </authorList>
    </citation>
    <scope>NUCLEOTIDE SEQUENCE [LARGE SCALE GENOMIC DNA]</scope>
    <source>
        <strain evidence="2 3">12B1</strain>
    </source>
</reference>
<feature type="compositionally biased region" description="Pro residues" evidence="1">
    <location>
        <begin position="198"/>
        <end position="210"/>
    </location>
</feature>
<evidence type="ECO:0008006" key="4">
    <source>
        <dbReference type="Google" id="ProtNLM"/>
    </source>
</evidence>
<feature type="region of interest" description="Disordered" evidence="1">
    <location>
        <begin position="193"/>
        <end position="213"/>
    </location>
</feature>
<dbReference type="GO" id="GO:0030041">
    <property type="term" value="P:actin filament polymerization"/>
    <property type="evidence" value="ECO:0007669"/>
    <property type="project" value="TreeGrafter"/>
</dbReference>
<dbReference type="GO" id="GO:0005884">
    <property type="term" value="C:actin filament"/>
    <property type="evidence" value="ECO:0007669"/>
    <property type="project" value="TreeGrafter"/>
</dbReference>
<sequence length="666" mass="69801">MLAAVVAVLADEETATWTTKPGFIPGTKPDVETGFMTVDEAKHRCAMRHECLAITFREAADVKGKLHIYLKADSTVSESDRTWTSMVKRPAGLMDVSFFNPLPIPLELCWIALEGGARPACYGTVAPGAAKNMSSFSGHHFVLKQLAWRRPSPSSSLPPSPQLAARAADVLHARGDVPIAERLRAHEWETPASLRADAPPPPAAPPPPPLSVSLRNTLSKPVEVCTAPQWATRLLYSAVPPGLDACHGVAGVGQTLAVPLREGEALLARKLIGVVAIEKGVLEYTLQEQQLSPAFTRKLVDAMLDGPRPPPPPAEPPPPRAAAADSSAAAFARVWTRPPPPLRRASRFFYSSLPCAPHSPLPSIQTCAPLERSVAAAALLFPAVDAAANGQPFSLPPSCNEECSALASAVGLDATLSESHPRLMRLVLQLASSSISSGGGDAMEVTMFAPHESVPSLSPFHALVALRAAGVRRASLRLLHTAAGGAPPPPPLAAWACALGLELHLSSLAVPALRLDPAPPPHPPHLLLLSAATAAEAWDVLAPTAPRGGAVLGQLPARGLTYTFVATPADAMALHLSAGARPLGGVTCARCEALVRAALANRCRLFGAAVEEGTWQVLTVLHELAAAWPIGYRVEERCESIGDALGLGSAHGVQALCAFQGCMMLS</sequence>
<organism evidence="2 3">
    <name type="scientific">Prymnesium parvum</name>
    <name type="common">Toxic golden alga</name>
    <dbReference type="NCBI Taxonomy" id="97485"/>
    <lineage>
        <taxon>Eukaryota</taxon>
        <taxon>Haptista</taxon>
        <taxon>Haptophyta</taxon>
        <taxon>Prymnesiophyceae</taxon>
        <taxon>Prymnesiales</taxon>
        <taxon>Prymnesiaceae</taxon>
        <taxon>Prymnesium</taxon>
    </lineage>
</organism>
<accession>A0AB34K274</accession>
<dbReference type="EMBL" id="JBGBPQ010000003">
    <property type="protein sequence ID" value="KAL1527171.1"/>
    <property type="molecule type" value="Genomic_DNA"/>
</dbReference>
<name>A0AB34K274_PRYPA</name>
<evidence type="ECO:0000256" key="1">
    <source>
        <dbReference type="SAM" id="MobiDB-lite"/>
    </source>
</evidence>
<proteinExistence type="predicted"/>
<comment type="caution">
    <text evidence="2">The sequence shown here is derived from an EMBL/GenBank/DDBJ whole genome shotgun (WGS) entry which is preliminary data.</text>
</comment>
<evidence type="ECO:0000313" key="3">
    <source>
        <dbReference type="Proteomes" id="UP001515480"/>
    </source>
</evidence>
<evidence type="ECO:0000313" key="2">
    <source>
        <dbReference type="EMBL" id="KAL1527171.1"/>
    </source>
</evidence>
<dbReference type="Proteomes" id="UP001515480">
    <property type="component" value="Unassembled WGS sequence"/>
</dbReference>
<dbReference type="AlphaFoldDB" id="A0AB34K274"/>
<gene>
    <name evidence="2" type="ORF">AB1Y20_015850</name>
</gene>
<dbReference type="SUPFAM" id="SSF49468">
    <property type="entry name" value="VHL"/>
    <property type="match status" value="1"/>
</dbReference>
<protein>
    <recommendedName>
        <fullName evidence="4">C-type lectin domain-containing protein</fullName>
    </recommendedName>
</protein>
<dbReference type="PANTHER" id="PTHR45691:SF6">
    <property type="entry name" value="PROTEIN DIAPHANOUS"/>
    <property type="match status" value="1"/>
</dbReference>
<keyword evidence="3" id="KW-1185">Reference proteome</keyword>
<dbReference type="PANTHER" id="PTHR45691">
    <property type="entry name" value="PROTEIN DIAPHANOUS"/>
    <property type="match status" value="1"/>
</dbReference>
<feature type="compositionally biased region" description="Pro residues" evidence="1">
    <location>
        <begin position="307"/>
        <end position="320"/>
    </location>
</feature>
<feature type="region of interest" description="Disordered" evidence="1">
    <location>
        <begin position="302"/>
        <end position="323"/>
    </location>
</feature>